<evidence type="ECO:0000259" key="2">
    <source>
        <dbReference type="Pfam" id="PF14338"/>
    </source>
</evidence>
<dbReference type="InterPro" id="IPR011856">
    <property type="entry name" value="tRNA_endonuc-like_dom_sf"/>
</dbReference>
<gene>
    <name evidence="3" type="ORF">BFL38_10070</name>
</gene>
<organism evidence="3 4">
    <name type="scientific">Brachyspira hampsonii</name>
    <dbReference type="NCBI Taxonomy" id="1287055"/>
    <lineage>
        <taxon>Bacteria</taxon>
        <taxon>Pseudomonadati</taxon>
        <taxon>Spirochaetota</taxon>
        <taxon>Spirochaetia</taxon>
        <taxon>Brachyspirales</taxon>
        <taxon>Brachyspiraceae</taxon>
        <taxon>Brachyspira</taxon>
    </lineage>
</organism>
<evidence type="ECO:0000259" key="1">
    <source>
        <dbReference type="Pfam" id="PF04471"/>
    </source>
</evidence>
<dbReference type="PANTHER" id="PTHR30015">
    <property type="entry name" value="MRR RESTRICTION SYSTEM PROTEIN"/>
    <property type="match status" value="1"/>
</dbReference>
<dbReference type="InterPro" id="IPR011335">
    <property type="entry name" value="Restrct_endonuc-II-like"/>
</dbReference>
<dbReference type="SUPFAM" id="SSF52980">
    <property type="entry name" value="Restriction endonuclease-like"/>
    <property type="match status" value="1"/>
</dbReference>
<dbReference type="RefSeq" id="WP_069725274.1">
    <property type="nucleotide sequence ID" value="NZ_MDCO01000001.1"/>
</dbReference>
<evidence type="ECO:0000313" key="4">
    <source>
        <dbReference type="Proteomes" id="UP000095247"/>
    </source>
</evidence>
<dbReference type="InterPro" id="IPR007560">
    <property type="entry name" value="Restrct_endonuc_IV_Mrr"/>
</dbReference>
<dbReference type="GO" id="GO:0009307">
    <property type="term" value="P:DNA restriction-modification system"/>
    <property type="evidence" value="ECO:0007669"/>
    <property type="project" value="InterPro"/>
</dbReference>
<name>A0A1E5NHX9_9SPIR</name>
<dbReference type="EMBL" id="MDCO01000001">
    <property type="protein sequence ID" value="OEJ15799.1"/>
    <property type="molecule type" value="Genomic_DNA"/>
</dbReference>
<evidence type="ECO:0008006" key="5">
    <source>
        <dbReference type="Google" id="ProtNLM"/>
    </source>
</evidence>
<sequence length="296" mass="34769">MSFPSTNEFYIPILEYFYLKNKMEKYIKNENLKNVIIDRLKLNDEQIKLETPKGNNKLDSSIGWTITFLYKSGLLNRPRRGYIIISEEGKKIYKSKIEITTSFLKENYPEFREFMSPEKTDIEDENTLEFEEIINDLYSKVSDYYEYIEELILKKLIKMTEKCTSNKDRGDILENISVQLFSKMGYFDVKRKGGTNDGGIDGDFSIDKFGLERIAFQCKFFARNNKVSSKDIDAFSGSLTKLGYHKGIFITTSYFTKKSDYKNITLINGKRLAELMREYEILCNVDNTYKHYNLDD</sequence>
<dbReference type="Gene3D" id="3.40.1350.10">
    <property type="match status" value="1"/>
</dbReference>
<dbReference type="GO" id="GO:0003677">
    <property type="term" value="F:DNA binding"/>
    <property type="evidence" value="ECO:0007669"/>
    <property type="project" value="InterPro"/>
</dbReference>
<accession>A0A1E5NHX9</accession>
<dbReference type="AlphaFoldDB" id="A0A1E5NHX9"/>
<dbReference type="Pfam" id="PF04471">
    <property type="entry name" value="Mrr_cat"/>
    <property type="match status" value="1"/>
</dbReference>
<dbReference type="GO" id="GO:0015666">
    <property type="term" value="F:restriction endodeoxyribonuclease activity"/>
    <property type="evidence" value="ECO:0007669"/>
    <property type="project" value="TreeGrafter"/>
</dbReference>
<evidence type="ECO:0000313" key="3">
    <source>
        <dbReference type="EMBL" id="OEJ15799.1"/>
    </source>
</evidence>
<feature type="domain" description="Restriction system protein Mrr-like N-terminal" evidence="2">
    <location>
        <begin position="8"/>
        <end position="94"/>
    </location>
</feature>
<dbReference type="Proteomes" id="UP000095247">
    <property type="component" value="Unassembled WGS sequence"/>
</dbReference>
<dbReference type="InterPro" id="IPR025745">
    <property type="entry name" value="Mrr-like_N_dom"/>
</dbReference>
<dbReference type="InterPro" id="IPR052906">
    <property type="entry name" value="Type_IV_Methyl-Rstrct_Enzyme"/>
</dbReference>
<feature type="domain" description="Restriction endonuclease type IV Mrr" evidence="1">
    <location>
        <begin position="173"/>
        <end position="276"/>
    </location>
</feature>
<dbReference type="Pfam" id="PF14338">
    <property type="entry name" value="Mrr_N"/>
    <property type="match status" value="1"/>
</dbReference>
<reference evidence="3 4" key="1">
    <citation type="submission" date="2016-08" db="EMBL/GenBank/DDBJ databases">
        <title>Characterization and recognition of Brachyspira hampsonii sp. nov., a novel intestinal spirochete that is pathogenic to pigs.</title>
        <authorList>
            <person name="Mirajkar N."/>
            <person name="La T."/>
            <person name="Phillips N."/>
            <person name="Hampson D."/>
            <person name="Gebhart C."/>
        </authorList>
    </citation>
    <scope>NUCLEOTIDE SEQUENCE [LARGE SCALE GENOMIC DNA]</scope>
    <source>
        <strain evidence="3 4">P280/1</strain>
    </source>
</reference>
<proteinExistence type="predicted"/>
<dbReference type="PANTHER" id="PTHR30015:SF7">
    <property type="entry name" value="TYPE IV METHYL-DIRECTED RESTRICTION ENZYME ECOKMRR"/>
    <property type="match status" value="1"/>
</dbReference>
<protein>
    <recommendedName>
        <fullName evidence="5">Restriction endonuclease</fullName>
    </recommendedName>
</protein>
<comment type="caution">
    <text evidence="3">The sequence shown here is derived from an EMBL/GenBank/DDBJ whole genome shotgun (WGS) entry which is preliminary data.</text>
</comment>